<reference evidence="1" key="1">
    <citation type="submission" date="2018-04" db="EMBL/GenBank/DDBJ databases">
        <title>WGS assembly of Panicum hallii.</title>
        <authorList>
            <person name="Lovell J."/>
            <person name="Jenkins J."/>
            <person name="Lowry D."/>
            <person name="Mamidi S."/>
            <person name="Sreedasyam A."/>
            <person name="Weng X."/>
            <person name="Barry K."/>
            <person name="Bonette J."/>
            <person name="Campitelli B."/>
            <person name="Daum C."/>
            <person name="Gordon S."/>
            <person name="Gould B."/>
            <person name="Lipzen A."/>
            <person name="Macqueen A."/>
            <person name="Palacio-Mejia J."/>
            <person name="Plott C."/>
            <person name="Shakirov E."/>
            <person name="Shu S."/>
            <person name="Yoshinaga Y."/>
            <person name="Zane M."/>
            <person name="Rokhsar D."/>
            <person name="Grimwood J."/>
            <person name="Schmutz J."/>
            <person name="Juenger T."/>
        </authorList>
    </citation>
    <scope>NUCLEOTIDE SEQUENCE [LARGE SCALE GENOMIC DNA]</scope>
    <source>
        <strain evidence="1">FIL2</strain>
    </source>
</reference>
<organism evidence="1">
    <name type="scientific">Panicum hallii</name>
    <dbReference type="NCBI Taxonomy" id="206008"/>
    <lineage>
        <taxon>Eukaryota</taxon>
        <taxon>Viridiplantae</taxon>
        <taxon>Streptophyta</taxon>
        <taxon>Embryophyta</taxon>
        <taxon>Tracheophyta</taxon>
        <taxon>Spermatophyta</taxon>
        <taxon>Magnoliopsida</taxon>
        <taxon>Liliopsida</taxon>
        <taxon>Poales</taxon>
        <taxon>Poaceae</taxon>
        <taxon>PACMAD clade</taxon>
        <taxon>Panicoideae</taxon>
        <taxon>Panicodae</taxon>
        <taxon>Paniceae</taxon>
        <taxon>Panicinae</taxon>
        <taxon>Panicum</taxon>
        <taxon>Panicum sect. Panicum</taxon>
    </lineage>
</organism>
<dbReference type="Proteomes" id="UP000243499">
    <property type="component" value="Chromosome 5"/>
</dbReference>
<proteinExistence type="predicted"/>
<dbReference type="EMBL" id="CM008050">
    <property type="protein sequence ID" value="PAN30188.1"/>
    <property type="molecule type" value="Genomic_DNA"/>
</dbReference>
<protein>
    <submittedName>
        <fullName evidence="1">Uncharacterized protein</fullName>
    </submittedName>
</protein>
<sequence length="127" mass="14208">MGPVTNFLVIPKPESSRVHTRNYVSYLEIPTLEKKFKQTNEAPIILQPSSFTKDADSAHACFHSSDLLSKQISDLQGKRTPEAIEMTVAMTVHEQTKDQNSAKELSSINSVLRCKAFKVMEVRASLD</sequence>
<gene>
    <name evidence="1" type="ORF">PAHAL_5G318800</name>
</gene>
<dbReference type="Gramene" id="PAN30188">
    <property type="protein sequence ID" value="PAN30188"/>
    <property type="gene ID" value="PAHAL_5G318800"/>
</dbReference>
<evidence type="ECO:0000313" key="1">
    <source>
        <dbReference type="EMBL" id="PAN30188.1"/>
    </source>
</evidence>
<dbReference type="AlphaFoldDB" id="A0A2S3HUN6"/>
<name>A0A2S3HUN6_9POAL</name>
<accession>A0A2S3HUN6</accession>